<dbReference type="PANTHER" id="PTHR13774">
    <property type="entry name" value="PHENAZINE BIOSYNTHESIS PROTEIN"/>
    <property type="match status" value="1"/>
</dbReference>
<dbReference type="Proteomes" id="UP000245048">
    <property type="component" value="Unassembled WGS sequence"/>
</dbReference>
<sequence>MSLPPPPTTPPPDRLPRSVPVYQVDAFAERPFAGNPAAVVPLDAWLPDALMQAMAAEHNLSETAFFVPDGPGQWHLRWFTPTTEVALCGHATLATAFILASEMGQEGALRFRTASGILGVSREGERFVLDFPANPPRRAACAPQGLAAALGAVPREVWKARDWICLFDKAETVRALAPDHNRIATLPDPGAAGSRVIATAPGDDGVHDIVSRYFAARVGINEDAVTGAAHVQLVPLWAERLGREQLVCRQASARGGTLWCERAGERIRMGGHAVLYARGSVVLPPA</sequence>
<dbReference type="GO" id="GO:0005737">
    <property type="term" value="C:cytoplasm"/>
    <property type="evidence" value="ECO:0007669"/>
    <property type="project" value="TreeGrafter"/>
</dbReference>
<dbReference type="AlphaFoldDB" id="A0A2U1V9W2"/>
<proteinExistence type="inferred from homology"/>
<dbReference type="OrthoDB" id="9788221at2"/>
<evidence type="ECO:0000256" key="1">
    <source>
        <dbReference type="ARBA" id="ARBA00008270"/>
    </source>
</evidence>
<dbReference type="RefSeq" id="WP_109515278.1">
    <property type="nucleotide sequence ID" value="NZ_PDOA01000001.1"/>
</dbReference>
<dbReference type="GO" id="GO:0016853">
    <property type="term" value="F:isomerase activity"/>
    <property type="evidence" value="ECO:0007669"/>
    <property type="project" value="UniProtKB-KW"/>
</dbReference>
<protein>
    <submittedName>
        <fullName evidence="4">Isomerase</fullName>
    </submittedName>
</protein>
<comment type="caution">
    <text evidence="4">The sequence shown here is derived from an EMBL/GenBank/DDBJ whole genome shotgun (WGS) entry which is preliminary data.</text>
</comment>
<dbReference type="Gene3D" id="3.10.310.10">
    <property type="entry name" value="Diaminopimelate Epimerase, Chain A, domain 1"/>
    <property type="match status" value="2"/>
</dbReference>
<dbReference type="EMBL" id="PDOA01000001">
    <property type="protein sequence ID" value="PWC30707.1"/>
    <property type="molecule type" value="Genomic_DNA"/>
</dbReference>
<dbReference type="NCBIfam" id="TIGR00654">
    <property type="entry name" value="PhzF_family"/>
    <property type="match status" value="1"/>
</dbReference>
<accession>A0A2U1V9W2</accession>
<keyword evidence="5" id="KW-1185">Reference proteome</keyword>
<evidence type="ECO:0000256" key="3">
    <source>
        <dbReference type="PIRSR" id="PIRSR016184-1"/>
    </source>
</evidence>
<comment type="similarity">
    <text evidence="1">Belongs to the PhzF family.</text>
</comment>
<dbReference type="Pfam" id="PF02567">
    <property type="entry name" value="PhzC-PhzF"/>
    <property type="match status" value="1"/>
</dbReference>
<gene>
    <name evidence="4" type="ORF">CR165_02030</name>
</gene>
<dbReference type="PIRSF" id="PIRSF016184">
    <property type="entry name" value="PhzC_PhzF"/>
    <property type="match status" value="1"/>
</dbReference>
<reference evidence="5" key="1">
    <citation type="submission" date="2017-10" db="EMBL/GenBank/DDBJ databases">
        <authorList>
            <person name="Toshchakov S.V."/>
            <person name="Goeva M.A."/>
        </authorList>
    </citation>
    <scope>NUCLEOTIDE SEQUENCE [LARGE SCALE GENOMIC DNA]</scope>
    <source>
        <strain evidence="5">JR1/69-1-13</strain>
    </source>
</reference>
<evidence type="ECO:0000256" key="2">
    <source>
        <dbReference type="ARBA" id="ARBA00023235"/>
    </source>
</evidence>
<feature type="active site" evidence="3">
    <location>
        <position position="62"/>
    </location>
</feature>
<keyword evidence="2 4" id="KW-0413">Isomerase</keyword>
<dbReference type="InterPro" id="IPR003719">
    <property type="entry name" value="Phenazine_PhzF-like"/>
</dbReference>
<dbReference type="SUPFAM" id="SSF54506">
    <property type="entry name" value="Diaminopimelate epimerase-like"/>
    <property type="match status" value="1"/>
</dbReference>
<evidence type="ECO:0000313" key="5">
    <source>
        <dbReference type="Proteomes" id="UP000245048"/>
    </source>
</evidence>
<name>A0A2U1V9W2_9PROT</name>
<evidence type="ECO:0000313" key="4">
    <source>
        <dbReference type="EMBL" id="PWC30707.1"/>
    </source>
</evidence>
<dbReference type="PANTHER" id="PTHR13774:SF17">
    <property type="entry name" value="PHENAZINE BIOSYNTHESIS-LIKE DOMAIN-CONTAINING PROTEIN"/>
    <property type="match status" value="1"/>
</dbReference>
<organism evidence="4 5">
    <name type="scientific">Teichococcus aestuarii</name>
    <dbReference type="NCBI Taxonomy" id="568898"/>
    <lineage>
        <taxon>Bacteria</taxon>
        <taxon>Pseudomonadati</taxon>
        <taxon>Pseudomonadota</taxon>
        <taxon>Alphaproteobacteria</taxon>
        <taxon>Acetobacterales</taxon>
        <taxon>Roseomonadaceae</taxon>
        <taxon>Roseomonas</taxon>
    </lineage>
</organism>